<name>A0A418VPP1_9PROT</name>
<evidence type="ECO:0000256" key="8">
    <source>
        <dbReference type="SAM" id="MobiDB-lite"/>
    </source>
</evidence>
<dbReference type="EMBL" id="QYUL01000004">
    <property type="protein sequence ID" value="RJF78217.1"/>
    <property type="molecule type" value="Genomic_DNA"/>
</dbReference>
<comment type="caution">
    <text evidence="11">The sequence shown here is derived from an EMBL/GenBank/DDBJ whole genome shotgun (WGS) entry which is preliminary data.</text>
</comment>
<accession>A0A418VPP1</accession>
<dbReference type="Pfam" id="PF13677">
    <property type="entry name" value="MotB_plug"/>
    <property type="match status" value="1"/>
</dbReference>
<evidence type="ECO:0000256" key="9">
    <source>
        <dbReference type="SAM" id="Phobius"/>
    </source>
</evidence>
<dbReference type="PROSITE" id="PS51123">
    <property type="entry name" value="OMPA_2"/>
    <property type="match status" value="1"/>
</dbReference>
<protein>
    <submittedName>
        <fullName evidence="11">Flagellar motor protein MotB-like protein</fullName>
    </submittedName>
</protein>
<reference evidence="11 12" key="1">
    <citation type="submission" date="2018-09" db="EMBL/GenBank/DDBJ databases">
        <authorList>
            <person name="Zhu H."/>
        </authorList>
    </citation>
    <scope>NUCLEOTIDE SEQUENCE [LARGE SCALE GENOMIC DNA]</scope>
    <source>
        <strain evidence="11 12">K2W22B-5</strain>
    </source>
</reference>
<keyword evidence="11" id="KW-0969">Cilium</keyword>
<keyword evidence="4 9" id="KW-0812">Transmembrane</keyword>
<comment type="subcellular location">
    <subcellularLocation>
        <location evidence="1">Cell membrane</location>
        <topology evidence="1">Single-pass membrane protein</topology>
    </subcellularLocation>
</comment>
<feature type="region of interest" description="Disordered" evidence="8">
    <location>
        <begin position="1"/>
        <end position="24"/>
    </location>
</feature>
<dbReference type="RefSeq" id="WP_119833360.1">
    <property type="nucleotide sequence ID" value="NZ_QYUL01000004.1"/>
</dbReference>
<keyword evidence="11" id="KW-0282">Flagellum</keyword>
<proteinExistence type="inferred from homology"/>
<evidence type="ECO:0000256" key="3">
    <source>
        <dbReference type="ARBA" id="ARBA00022475"/>
    </source>
</evidence>
<dbReference type="GO" id="GO:0005886">
    <property type="term" value="C:plasma membrane"/>
    <property type="evidence" value="ECO:0007669"/>
    <property type="project" value="UniProtKB-SubCell"/>
</dbReference>
<sequence length="285" mass="30524">MEPPDRPPPDRPSPDRPSLDHASEIDSAMLGRARMPAANADEDQEIWLLSYSDLVTLLLSVFVMLLAMTTLKDQLPTKPMPPDAPAVGVAATAPPPSERPPLFDDAPPLPPLIQPILQAPEPPDPRPRLNPDEVAVTAPERLAQRWRERLTELGAPTAVTVSVQQNRVAISIGDAILFAPGQAELTPPGHAILRRLATTLIAARGDIIIEGHTDVTPVANQRFPSNWELSGARASSVVRRLIDLGVPATRLSAVGFADTRPLGPGGDPASLARNRRVAISLQADE</sequence>
<dbReference type="SUPFAM" id="SSF103088">
    <property type="entry name" value="OmpA-like"/>
    <property type="match status" value="1"/>
</dbReference>
<dbReference type="PANTHER" id="PTHR30329">
    <property type="entry name" value="STATOR ELEMENT OF FLAGELLAR MOTOR COMPLEX"/>
    <property type="match status" value="1"/>
</dbReference>
<feature type="region of interest" description="Disordered" evidence="8">
    <location>
        <begin position="74"/>
        <end position="132"/>
    </location>
</feature>
<evidence type="ECO:0000256" key="5">
    <source>
        <dbReference type="ARBA" id="ARBA00022989"/>
    </source>
</evidence>
<dbReference type="OrthoDB" id="345640at2"/>
<evidence type="ECO:0000256" key="1">
    <source>
        <dbReference type="ARBA" id="ARBA00004162"/>
    </source>
</evidence>
<dbReference type="InterPro" id="IPR025713">
    <property type="entry name" value="MotB-like_N_dom"/>
</dbReference>
<dbReference type="PANTHER" id="PTHR30329:SF21">
    <property type="entry name" value="LIPOPROTEIN YIAD-RELATED"/>
    <property type="match status" value="1"/>
</dbReference>
<feature type="domain" description="OmpA-like" evidence="10">
    <location>
        <begin position="165"/>
        <end position="285"/>
    </location>
</feature>
<evidence type="ECO:0000256" key="6">
    <source>
        <dbReference type="ARBA" id="ARBA00023136"/>
    </source>
</evidence>
<evidence type="ECO:0000256" key="4">
    <source>
        <dbReference type="ARBA" id="ARBA00022692"/>
    </source>
</evidence>
<keyword evidence="12" id="KW-1185">Reference proteome</keyword>
<evidence type="ECO:0000259" key="10">
    <source>
        <dbReference type="PROSITE" id="PS51123"/>
    </source>
</evidence>
<comment type="similarity">
    <text evidence="2">Belongs to the MotB family.</text>
</comment>
<gene>
    <name evidence="11" type="ORF">D3877_24180</name>
</gene>
<evidence type="ECO:0000313" key="11">
    <source>
        <dbReference type="EMBL" id="RJF78217.1"/>
    </source>
</evidence>
<feature type="transmembrane region" description="Helical" evidence="9">
    <location>
        <begin position="54"/>
        <end position="71"/>
    </location>
</feature>
<keyword evidence="11" id="KW-0966">Cell projection</keyword>
<keyword evidence="3" id="KW-1003">Cell membrane</keyword>
<dbReference type="CDD" id="cd07185">
    <property type="entry name" value="OmpA_C-like"/>
    <property type="match status" value="1"/>
</dbReference>
<dbReference type="AlphaFoldDB" id="A0A418VPP1"/>
<keyword evidence="6 7" id="KW-0472">Membrane</keyword>
<dbReference type="Pfam" id="PF00691">
    <property type="entry name" value="OmpA"/>
    <property type="match status" value="1"/>
</dbReference>
<dbReference type="InterPro" id="IPR036737">
    <property type="entry name" value="OmpA-like_sf"/>
</dbReference>
<dbReference type="InterPro" id="IPR006665">
    <property type="entry name" value="OmpA-like"/>
</dbReference>
<evidence type="ECO:0000313" key="12">
    <source>
        <dbReference type="Proteomes" id="UP000283458"/>
    </source>
</evidence>
<dbReference type="InterPro" id="IPR050330">
    <property type="entry name" value="Bact_OuterMem_StrucFunc"/>
</dbReference>
<evidence type="ECO:0000256" key="2">
    <source>
        <dbReference type="ARBA" id="ARBA00008914"/>
    </source>
</evidence>
<keyword evidence="5 9" id="KW-1133">Transmembrane helix</keyword>
<dbReference type="Proteomes" id="UP000283458">
    <property type="component" value="Unassembled WGS sequence"/>
</dbReference>
<organism evidence="11 12">
    <name type="scientific">Azospirillum cavernae</name>
    <dbReference type="NCBI Taxonomy" id="2320860"/>
    <lineage>
        <taxon>Bacteria</taxon>
        <taxon>Pseudomonadati</taxon>
        <taxon>Pseudomonadota</taxon>
        <taxon>Alphaproteobacteria</taxon>
        <taxon>Rhodospirillales</taxon>
        <taxon>Azospirillaceae</taxon>
        <taxon>Azospirillum</taxon>
    </lineage>
</organism>
<evidence type="ECO:0000256" key="7">
    <source>
        <dbReference type="PROSITE-ProRule" id="PRU00473"/>
    </source>
</evidence>
<dbReference type="Gene3D" id="3.30.1330.60">
    <property type="entry name" value="OmpA-like domain"/>
    <property type="match status" value="1"/>
</dbReference>